<feature type="domain" description="N-acetylmuramoyl-L-alanine amidase" evidence="2">
    <location>
        <begin position="57"/>
        <end position="197"/>
    </location>
</feature>
<keyword evidence="5" id="KW-1185">Reference proteome</keyword>
<dbReference type="GO" id="GO:0008745">
    <property type="term" value="F:N-acetylmuramoyl-L-alanine amidase activity"/>
    <property type="evidence" value="ECO:0007669"/>
    <property type="project" value="UniProtKB-EC"/>
</dbReference>
<proteinExistence type="inferred from homology"/>
<comment type="caution">
    <text evidence="4">The sequence shown here is derived from an EMBL/GenBank/DDBJ whole genome shotgun (WGS) entry which is preliminary data.</text>
</comment>
<dbReference type="Gene3D" id="3.40.80.10">
    <property type="entry name" value="Peptidoglycan recognition protein-like"/>
    <property type="match status" value="1"/>
</dbReference>
<dbReference type="EC" id="3.5.1.28" evidence="4"/>
<keyword evidence="4" id="KW-0378">Hydrolase</keyword>
<feature type="domain" description="Peptidoglycan recognition protein family" evidence="3">
    <location>
        <begin position="48"/>
        <end position="188"/>
    </location>
</feature>
<dbReference type="InterPro" id="IPR036505">
    <property type="entry name" value="Amidase/PGRP_sf"/>
</dbReference>
<protein>
    <submittedName>
        <fullName evidence="4">N-acetylmuramoyl-L-alanine amidase</fullName>
        <ecNumber evidence="4">3.5.1.28</ecNumber>
    </submittedName>
</protein>
<organism evidence="4 5">
    <name type="scientific">Paracoccus benzoatiresistens</name>
    <dbReference type="NCBI Taxonomy" id="2997341"/>
    <lineage>
        <taxon>Bacteria</taxon>
        <taxon>Pseudomonadati</taxon>
        <taxon>Pseudomonadota</taxon>
        <taxon>Alphaproteobacteria</taxon>
        <taxon>Rhodobacterales</taxon>
        <taxon>Paracoccaceae</taxon>
        <taxon>Paracoccus</taxon>
    </lineage>
</organism>
<evidence type="ECO:0000313" key="4">
    <source>
        <dbReference type="EMBL" id="MCZ0963905.1"/>
    </source>
</evidence>
<name>A0ABT4JB18_9RHOB</name>
<dbReference type="PANTHER" id="PTHR11022:SF41">
    <property type="entry name" value="PEPTIDOGLYCAN-RECOGNITION PROTEIN LC-RELATED"/>
    <property type="match status" value="1"/>
</dbReference>
<comment type="similarity">
    <text evidence="1">Belongs to the N-acetylmuramoyl-L-alanine amidase 2 family.</text>
</comment>
<dbReference type="Pfam" id="PF01510">
    <property type="entry name" value="Amidase_2"/>
    <property type="match status" value="1"/>
</dbReference>
<dbReference type="SMART" id="SM00644">
    <property type="entry name" value="Ami_2"/>
    <property type="match status" value="1"/>
</dbReference>
<dbReference type="InterPro" id="IPR036365">
    <property type="entry name" value="PGBD-like_sf"/>
</dbReference>
<sequence>MTKGAFRSIQTGLHTLGYTPGPIDGMDGPKTRMAALAFGSDAPGKPAAGVIKPSTSAMIYQGASRHPVREIIVHCSATRPEWMDGRPIAEKVAEIRRWHLANGWNDIGYHWIIDRPGKVLVGRGETVIGAHTVGKNSGTIGVCLIGGHGSAETDSFSDHYTRAQDVTLGQMIDAISSRTQIERVSGHNEYAAKACPGFNVPKWIEGRA</sequence>
<evidence type="ECO:0000259" key="2">
    <source>
        <dbReference type="SMART" id="SM00644"/>
    </source>
</evidence>
<evidence type="ECO:0000313" key="5">
    <source>
        <dbReference type="Proteomes" id="UP001149822"/>
    </source>
</evidence>
<dbReference type="InterPro" id="IPR036366">
    <property type="entry name" value="PGBDSf"/>
</dbReference>
<dbReference type="RefSeq" id="WP_268944002.1">
    <property type="nucleotide sequence ID" value="NZ_JAPTYD010000056.1"/>
</dbReference>
<dbReference type="EMBL" id="JAPTYD010000056">
    <property type="protein sequence ID" value="MCZ0963905.1"/>
    <property type="molecule type" value="Genomic_DNA"/>
</dbReference>
<dbReference type="InterPro" id="IPR002502">
    <property type="entry name" value="Amidase_domain"/>
</dbReference>
<dbReference type="CDD" id="cd06583">
    <property type="entry name" value="PGRP"/>
    <property type="match status" value="1"/>
</dbReference>
<evidence type="ECO:0000256" key="1">
    <source>
        <dbReference type="ARBA" id="ARBA00007553"/>
    </source>
</evidence>
<gene>
    <name evidence="4" type="ORF">OU682_20115</name>
</gene>
<dbReference type="Proteomes" id="UP001149822">
    <property type="component" value="Unassembled WGS sequence"/>
</dbReference>
<reference evidence="4" key="1">
    <citation type="submission" date="2022-12" db="EMBL/GenBank/DDBJ databases">
        <title>Paracoccus sp. EF6 isolated from a lake water.</title>
        <authorList>
            <person name="Liu H."/>
        </authorList>
    </citation>
    <scope>NUCLEOTIDE SEQUENCE</scope>
    <source>
        <strain evidence="4">EF6</strain>
    </source>
</reference>
<dbReference type="Gene3D" id="1.10.101.10">
    <property type="entry name" value="PGBD-like superfamily/PGBD"/>
    <property type="match status" value="1"/>
</dbReference>
<dbReference type="InterPro" id="IPR006619">
    <property type="entry name" value="PGRP_domain_met/bac"/>
</dbReference>
<dbReference type="PANTHER" id="PTHR11022">
    <property type="entry name" value="PEPTIDOGLYCAN RECOGNITION PROTEIN"/>
    <property type="match status" value="1"/>
</dbReference>
<dbReference type="SMART" id="SM00701">
    <property type="entry name" value="PGRP"/>
    <property type="match status" value="1"/>
</dbReference>
<dbReference type="SUPFAM" id="SSF47090">
    <property type="entry name" value="PGBD-like"/>
    <property type="match status" value="1"/>
</dbReference>
<evidence type="ECO:0000259" key="3">
    <source>
        <dbReference type="SMART" id="SM00701"/>
    </source>
</evidence>
<accession>A0ABT4JB18</accession>
<dbReference type="InterPro" id="IPR015510">
    <property type="entry name" value="PGRP"/>
</dbReference>
<dbReference type="SUPFAM" id="SSF55846">
    <property type="entry name" value="N-acetylmuramoyl-L-alanine amidase-like"/>
    <property type="match status" value="1"/>
</dbReference>